<dbReference type="PANTHER" id="PTHR33096:SF1">
    <property type="entry name" value="CXC1-LIKE CYSTEINE CLUSTER ASSOCIATED WITH KDZ TRANSPOSASES DOMAIN-CONTAINING PROTEIN"/>
    <property type="match status" value="1"/>
</dbReference>
<dbReference type="eggNOG" id="ENOG502SIXA">
    <property type="taxonomic scope" value="Eukaryota"/>
</dbReference>
<dbReference type="OrthoDB" id="3257338at2759"/>
<feature type="domain" description="CxC2-like cysteine cluster KDZ transposase-associated" evidence="2">
    <location>
        <begin position="197"/>
        <end position="304"/>
    </location>
</feature>
<dbReference type="KEGG" id="cci:CC1G_05880"/>
<evidence type="ECO:0000313" key="3">
    <source>
        <dbReference type="EMBL" id="EAU89964.1"/>
    </source>
</evidence>
<dbReference type="EMBL" id="AACS02000007">
    <property type="protein sequence ID" value="EAU89964.1"/>
    <property type="molecule type" value="Genomic_DNA"/>
</dbReference>
<protein>
    <recommendedName>
        <fullName evidence="2">CxC2-like cysteine cluster KDZ transposase-associated domain-containing protein</fullName>
    </recommendedName>
</protein>
<organism evidence="3 4">
    <name type="scientific">Coprinopsis cinerea (strain Okayama-7 / 130 / ATCC MYA-4618 / FGSC 9003)</name>
    <name type="common">Inky cap fungus</name>
    <name type="synonym">Hormographiella aspergillata</name>
    <dbReference type="NCBI Taxonomy" id="240176"/>
    <lineage>
        <taxon>Eukaryota</taxon>
        <taxon>Fungi</taxon>
        <taxon>Dikarya</taxon>
        <taxon>Basidiomycota</taxon>
        <taxon>Agaricomycotina</taxon>
        <taxon>Agaricomycetes</taxon>
        <taxon>Agaricomycetidae</taxon>
        <taxon>Agaricales</taxon>
        <taxon>Agaricineae</taxon>
        <taxon>Psathyrellaceae</taxon>
        <taxon>Coprinopsis</taxon>
    </lineage>
</organism>
<dbReference type="Pfam" id="PF18803">
    <property type="entry name" value="CxC2"/>
    <property type="match status" value="1"/>
</dbReference>
<feature type="compositionally biased region" description="Basic and acidic residues" evidence="1">
    <location>
        <begin position="88"/>
        <end position="102"/>
    </location>
</feature>
<feature type="region of interest" description="Disordered" evidence="1">
    <location>
        <begin position="85"/>
        <end position="106"/>
    </location>
</feature>
<feature type="region of interest" description="Disordered" evidence="1">
    <location>
        <begin position="1"/>
        <end position="42"/>
    </location>
</feature>
<sequence>MGRKRKTRARDTFDCEEHPSWVPREEQRTRLEEHTTYEAGVAGDIHTSTSFVNVPLSPHKKGASRPIADEDTILEYSNLEDFFNGPEVGDKEESVEVDGSGREKKKRHYASDHPFLGFVDEVDTILDELLRLETISTPPLECEACGLTLDDDLQAFRCEDCFSSELYCRLCLVERHASSPYHSIHAWNGAFFERVTLKSLGLRVQLGHPPGTTCPVPARAFNDDFVVVSSDGIHCIGLDFCGCLGAPSHFVQLLRARLFPATTIDPKTAATFDVLKTFQMLCFTSKISALEYYKALARRSDNTGTLKIPDRYVPFLRMVHVWRHVRVLKRKGRGHDAGGSWGTAPAACAVLCPACPYPGINLPKGWERCRPEKRFIYQLFIALDANFRLKRQAVSSDENDPGLSHGYAYFVEERQFKHHLTIYNTLIEDDKSTCNNHDAIKSASIRGGRGTAASGIGTAQCSRHDMARPLGVCDLQKGERYVNMDYVFLSTLCFLAPLWVVVSHDIACQWSKNLADRLKKYPRHLTASVLQLAFVFLVPKFHLPAHVSECQTAYSFNFTKGVGRTDGECPERSFADTNKLASSTMQMGPGCRRDAYDDHAGDRNWKKTTQIAETLKDRALEALAKRSEMVTAFREFSAALEESPKGWTTLVKAWEADNSKPNPFSSPKTHLTPSAVRLKLAEEEEKAAKDGTLSSPHSELTPSVFIFQGIELEDGPTPPVVLQLSTAVQRRINAWISVQGSFMPQASAHRASKSGPNDPTEKVALYLPSSICGSITCDKRLIECEQRFRVAQAETALHDIRVVLMFRSQLWKSKKRYASGTRQHTRSNVVLDTLKVKLNRLAVKYRFLRAALVNLSLISGDVSWQDSLRVLADDDVKALTGDDEALGEGHRVLSWIWTTAGVGDSMEGFVATELRVEWCKTRARTHRWQEECMLLAEEMRRVLEFWKYEIKVWEKRAAACAEDPHFVTPGQTEFNTVPEIWQSEVDKLMVVRDGKVAYARRQISIRRRMLETAERLWGDIRERLVVFEGRSGFIPVEANADDEVVFEDNDEEQEEGGRVGG</sequence>
<dbReference type="Proteomes" id="UP000001861">
    <property type="component" value="Unassembled WGS sequence"/>
</dbReference>
<proteinExistence type="predicted"/>
<dbReference type="InParanoid" id="A8NAC9"/>
<dbReference type="GeneID" id="6008257"/>
<name>A8NAC9_COPC7</name>
<gene>
    <name evidence="3" type="ORF">CC1G_05880</name>
</gene>
<evidence type="ECO:0000259" key="2">
    <source>
        <dbReference type="Pfam" id="PF18803"/>
    </source>
</evidence>
<feature type="compositionally biased region" description="Basic and acidic residues" evidence="1">
    <location>
        <begin position="9"/>
        <end position="36"/>
    </location>
</feature>
<dbReference type="OMA" id="INAHREQ"/>
<dbReference type="InterPro" id="IPR041457">
    <property type="entry name" value="CxC2_KDZ-assoc"/>
</dbReference>
<accession>A8NAC9</accession>
<dbReference type="AlphaFoldDB" id="A8NAC9"/>
<dbReference type="Pfam" id="PF18758">
    <property type="entry name" value="KDZ"/>
    <property type="match status" value="1"/>
</dbReference>
<dbReference type="STRING" id="240176.A8NAC9"/>
<dbReference type="VEuPathDB" id="FungiDB:CC1G_05880"/>
<dbReference type="PANTHER" id="PTHR33096">
    <property type="entry name" value="CXC2 DOMAIN-CONTAINING PROTEIN"/>
    <property type="match status" value="1"/>
</dbReference>
<dbReference type="RefSeq" id="XP_001831781.1">
    <property type="nucleotide sequence ID" value="XM_001831729.1"/>
</dbReference>
<reference evidence="3 4" key="1">
    <citation type="journal article" date="2010" name="Proc. Natl. Acad. Sci. U.S.A.">
        <title>Insights into evolution of multicellular fungi from the assembled chromosomes of the mushroom Coprinopsis cinerea (Coprinus cinereus).</title>
        <authorList>
            <person name="Stajich J.E."/>
            <person name="Wilke S.K."/>
            <person name="Ahren D."/>
            <person name="Au C.H."/>
            <person name="Birren B.W."/>
            <person name="Borodovsky M."/>
            <person name="Burns C."/>
            <person name="Canback B."/>
            <person name="Casselton L.A."/>
            <person name="Cheng C.K."/>
            <person name="Deng J."/>
            <person name="Dietrich F.S."/>
            <person name="Fargo D.C."/>
            <person name="Farman M.L."/>
            <person name="Gathman A.C."/>
            <person name="Goldberg J."/>
            <person name="Guigo R."/>
            <person name="Hoegger P.J."/>
            <person name="Hooker J.B."/>
            <person name="Huggins A."/>
            <person name="James T.Y."/>
            <person name="Kamada T."/>
            <person name="Kilaru S."/>
            <person name="Kodira C."/>
            <person name="Kues U."/>
            <person name="Kupfer D."/>
            <person name="Kwan H.S."/>
            <person name="Lomsadze A."/>
            <person name="Li W."/>
            <person name="Lilly W.W."/>
            <person name="Ma L.J."/>
            <person name="Mackey A.J."/>
            <person name="Manning G."/>
            <person name="Martin F."/>
            <person name="Muraguchi H."/>
            <person name="Natvig D.O."/>
            <person name="Palmerini H."/>
            <person name="Ramesh M.A."/>
            <person name="Rehmeyer C.J."/>
            <person name="Roe B.A."/>
            <person name="Shenoy N."/>
            <person name="Stanke M."/>
            <person name="Ter-Hovhannisyan V."/>
            <person name="Tunlid A."/>
            <person name="Velagapudi R."/>
            <person name="Vision T.J."/>
            <person name="Zeng Q."/>
            <person name="Zolan M.E."/>
            <person name="Pukkila P.J."/>
        </authorList>
    </citation>
    <scope>NUCLEOTIDE SEQUENCE [LARGE SCALE GENOMIC DNA]</scope>
    <source>
        <strain evidence="4">Okayama-7 / 130 / ATCC MYA-4618 / FGSC 9003</strain>
    </source>
</reference>
<evidence type="ECO:0000313" key="4">
    <source>
        <dbReference type="Proteomes" id="UP000001861"/>
    </source>
</evidence>
<evidence type="ECO:0000256" key="1">
    <source>
        <dbReference type="SAM" id="MobiDB-lite"/>
    </source>
</evidence>
<keyword evidence="4" id="KW-1185">Reference proteome</keyword>
<dbReference type="InterPro" id="IPR040521">
    <property type="entry name" value="KDZ"/>
</dbReference>
<comment type="caution">
    <text evidence="3">The sequence shown here is derived from an EMBL/GenBank/DDBJ whole genome shotgun (WGS) entry which is preliminary data.</text>
</comment>